<dbReference type="RefSeq" id="WP_131003469.1">
    <property type="nucleotide sequence ID" value="NZ_JBHSZR010000007.1"/>
</dbReference>
<dbReference type="InterPro" id="IPR017039">
    <property type="entry name" value="Virul_fac_BrkB"/>
</dbReference>
<dbReference type="Proteomes" id="UP000291613">
    <property type="component" value="Unassembled WGS sequence"/>
</dbReference>
<keyword evidence="2" id="KW-1003">Cell membrane</keyword>
<name>A0A4Q9GHA1_9HYPH</name>
<keyword evidence="5 6" id="KW-0472">Membrane</keyword>
<keyword evidence="8" id="KW-1185">Reference proteome</keyword>
<feature type="transmembrane region" description="Helical" evidence="6">
    <location>
        <begin position="274"/>
        <end position="296"/>
    </location>
</feature>
<dbReference type="PANTHER" id="PTHR30213:SF0">
    <property type="entry name" value="UPF0761 MEMBRANE PROTEIN YIHY"/>
    <property type="match status" value="1"/>
</dbReference>
<dbReference type="PANTHER" id="PTHR30213">
    <property type="entry name" value="INNER MEMBRANE PROTEIN YHJD"/>
    <property type="match status" value="1"/>
</dbReference>
<comment type="subcellular location">
    <subcellularLocation>
        <location evidence="1">Cell membrane</location>
        <topology evidence="1">Multi-pass membrane protein</topology>
    </subcellularLocation>
</comment>
<accession>A0A4Q9GHA1</accession>
<evidence type="ECO:0000313" key="8">
    <source>
        <dbReference type="Proteomes" id="UP000291613"/>
    </source>
</evidence>
<comment type="caution">
    <text evidence="7">The sequence shown here is derived from an EMBL/GenBank/DDBJ whole genome shotgun (WGS) entry which is preliminary data.</text>
</comment>
<dbReference type="NCBIfam" id="TIGR00765">
    <property type="entry name" value="yihY_not_rbn"/>
    <property type="match status" value="1"/>
</dbReference>
<evidence type="ECO:0000256" key="3">
    <source>
        <dbReference type="ARBA" id="ARBA00022692"/>
    </source>
</evidence>
<evidence type="ECO:0000256" key="1">
    <source>
        <dbReference type="ARBA" id="ARBA00004651"/>
    </source>
</evidence>
<feature type="transmembrane region" description="Helical" evidence="6">
    <location>
        <begin position="12"/>
        <end position="36"/>
    </location>
</feature>
<evidence type="ECO:0000256" key="2">
    <source>
        <dbReference type="ARBA" id="ARBA00022475"/>
    </source>
</evidence>
<proteinExistence type="predicted"/>
<dbReference type="GO" id="GO:0005886">
    <property type="term" value="C:plasma membrane"/>
    <property type="evidence" value="ECO:0007669"/>
    <property type="project" value="UniProtKB-SubCell"/>
</dbReference>
<feature type="transmembrane region" description="Helical" evidence="6">
    <location>
        <begin position="88"/>
        <end position="114"/>
    </location>
</feature>
<keyword evidence="3 6" id="KW-0812">Transmembrane</keyword>
<dbReference type="Pfam" id="PF03631">
    <property type="entry name" value="Virul_fac_BrkB"/>
    <property type="match status" value="1"/>
</dbReference>
<dbReference type="EMBL" id="SIUB01000004">
    <property type="protein sequence ID" value="TBN53412.1"/>
    <property type="molecule type" value="Genomic_DNA"/>
</dbReference>
<feature type="transmembrane region" description="Helical" evidence="6">
    <location>
        <begin position="243"/>
        <end position="262"/>
    </location>
</feature>
<feature type="transmembrane region" description="Helical" evidence="6">
    <location>
        <begin position="201"/>
        <end position="231"/>
    </location>
</feature>
<evidence type="ECO:0000256" key="4">
    <source>
        <dbReference type="ARBA" id="ARBA00022989"/>
    </source>
</evidence>
<feature type="transmembrane region" description="Helical" evidence="6">
    <location>
        <begin position="308"/>
        <end position="329"/>
    </location>
</feature>
<keyword evidence="4 6" id="KW-1133">Transmembrane helix</keyword>
<feature type="transmembrane region" description="Helical" evidence="6">
    <location>
        <begin position="157"/>
        <end position="180"/>
    </location>
</feature>
<sequence>MAGMQKAGGAIGGVAGGLLLGASALAALGVAAAAAYDGARAPRAEAALSPEGDLHSRGKDVATPVKLPARGWKEIVFRVYSEIAEDRLLAVAAGVTFYALLAIFPAMVALVSLYGLTADVGTLNDHLAAFSGLIPRSGIELIRDQVTRLVTKSDGTLGFAFVFGLGAAIWSANAGMKALFDALNVVYGEHEKRSFVMLNALSLAFTGASLAFVIIAFNAVVVLPIVLQYIWLGSAAEALLSFARWPALLLCMLSGLAMVYRFGPSRRSPKWRWAAPGSLLAAVLWIAGSLAFSFYAENFASYDKTYGSLGAAIAFMTWIWMSVIVVLLGGELNAEMEHQTVKDTTVGAPKPLGMRGAKMADTVAP</sequence>
<evidence type="ECO:0000313" key="7">
    <source>
        <dbReference type="EMBL" id="TBN53412.1"/>
    </source>
</evidence>
<reference evidence="7 8" key="1">
    <citation type="submission" date="2019-02" db="EMBL/GenBank/DDBJ databases">
        <title>Hansschlegelia quercus sp. nov., a novel methylotrophic bacterium from buds of oak (Quercus robur L.).</title>
        <authorList>
            <person name="Agafonova N.V."/>
            <person name="Kaparullina E.N."/>
            <person name="Grouzdev D.S."/>
            <person name="Doronina N.V."/>
        </authorList>
    </citation>
    <scope>NUCLEOTIDE SEQUENCE [LARGE SCALE GENOMIC DNA]</scope>
    <source>
        <strain evidence="7 8">Dub</strain>
    </source>
</reference>
<evidence type="ECO:0000256" key="6">
    <source>
        <dbReference type="SAM" id="Phobius"/>
    </source>
</evidence>
<dbReference type="AlphaFoldDB" id="A0A4Q9GHA1"/>
<gene>
    <name evidence="7" type="ORF">EYR15_10380</name>
</gene>
<dbReference type="OrthoDB" id="9781030at2"/>
<organism evidence="7 8">
    <name type="scientific">Hansschlegelia quercus</name>
    <dbReference type="NCBI Taxonomy" id="2528245"/>
    <lineage>
        <taxon>Bacteria</taxon>
        <taxon>Pseudomonadati</taxon>
        <taxon>Pseudomonadota</taxon>
        <taxon>Alphaproteobacteria</taxon>
        <taxon>Hyphomicrobiales</taxon>
        <taxon>Methylopilaceae</taxon>
        <taxon>Hansschlegelia</taxon>
    </lineage>
</organism>
<evidence type="ECO:0000256" key="5">
    <source>
        <dbReference type="ARBA" id="ARBA00023136"/>
    </source>
</evidence>
<protein>
    <submittedName>
        <fullName evidence="7">YihY/virulence factor BrkB family protein</fullName>
    </submittedName>
</protein>